<dbReference type="AlphaFoldDB" id="A0A7K3LG88"/>
<evidence type="ECO:0000313" key="2">
    <source>
        <dbReference type="Proteomes" id="UP000466523"/>
    </source>
</evidence>
<sequence length="347" mass="35533">MSGDENRSEENLVLLCTNHSYEIDDPPLVHKYPASLLREWKRAQIAEYDLAVNAADSVTGGYRLTDDEAREVIEASDSNANIRLQAHTIQIGGSGGLLGGGGGGGGVVGTGTSIGGRGGEGEIPRIELAGQPGKFPGAGGGGGGVLMPGTVEPPPRKGTEGRGYIAGIDGAPGGDTTVEFDGKVVLRAEGGKGGLAGSGIRLTSDRLGVSTLLVADYVRIQPSNLATLVDAGWVSVSVLNLPATVTFPVCTLFEAGGVGVGEYTVIYEVISPNGEVRTTVSVAVGVERTGDLVRIPFTVALTPSIDEFGIWRIAVRSELASMATLDVMIKRTGEANPPTAPANPAAS</sequence>
<gene>
    <name evidence="1" type="ORF">GWR20_19930</name>
</gene>
<proteinExistence type="predicted"/>
<protein>
    <submittedName>
        <fullName evidence="1">Uncharacterized protein</fullName>
    </submittedName>
</protein>
<dbReference type="EMBL" id="JAACYR010000090">
    <property type="protein sequence ID" value="NDJ91384.1"/>
    <property type="molecule type" value="Genomic_DNA"/>
</dbReference>
<accession>A0A7K3LG88</accession>
<dbReference type="RefSeq" id="WP_162113050.1">
    <property type="nucleotide sequence ID" value="NZ_JAACYR010000090.1"/>
</dbReference>
<comment type="caution">
    <text evidence="1">The sequence shown here is derived from an EMBL/GenBank/DDBJ whole genome shotgun (WGS) entry which is preliminary data.</text>
</comment>
<reference evidence="1 2" key="1">
    <citation type="submission" date="2020-01" db="EMBL/GenBank/DDBJ databases">
        <authorList>
            <person name="Sanchez-Estrada R."/>
            <person name="Gonzalez-Y-Merchand J.A."/>
            <person name="Rivera-Gutierrez S."/>
        </authorList>
    </citation>
    <scope>NUCLEOTIDE SEQUENCE [LARGE SCALE GENOMIC DNA]</scope>
    <source>
        <strain evidence="1 2">CST 7247</strain>
    </source>
</reference>
<name>A0A7K3LG88_9MYCO</name>
<organism evidence="1 2">
    <name type="scientific">Mycolicibacter kumamotonensis</name>
    <dbReference type="NCBI Taxonomy" id="354243"/>
    <lineage>
        <taxon>Bacteria</taxon>
        <taxon>Bacillati</taxon>
        <taxon>Actinomycetota</taxon>
        <taxon>Actinomycetes</taxon>
        <taxon>Mycobacteriales</taxon>
        <taxon>Mycobacteriaceae</taxon>
        <taxon>Mycolicibacter</taxon>
    </lineage>
</organism>
<evidence type="ECO:0000313" key="1">
    <source>
        <dbReference type="EMBL" id="NDJ91384.1"/>
    </source>
</evidence>
<dbReference type="Proteomes" id="UP000466523">
    <property type="component" value="Unassembled WGS sequence"/>
</dbReference>